<feature type="region of interest" description="Disordered" evidence="1">
    <location>
        <begin position="1"/>
        <end position="27"/>
    </location>
</feature>
<dbReference type="EMBL" id="JAVIZN010000002">
    <property type="protein sequence ID" value="MDR6207326.1"/>
    <property type="molecule type" value="Genomic_DNA"/>
</dbReference>
<protein>
    <submittedName>
        <fullName evidence="2">Uncharacterized protein</fullName>
    </submittedName>
</protein>
<sequence>MRGERHVRRGATPSCTLSYRHPPSAKAPFPQTNRIHSQAAFPYPTATSVPLPRLNIILKILYKYTVMTRRPYSIEIGQGGAFSIERVVYGSSDSACDNSAVVAIAASNVAGQRACRGGFACGPEWPHRAGSRIARTRLARRWCDGTAGRALGRGRNALAGLRAWPSHEAGGAACDACGTSFSAERGGIEGVGHRCRARAMGALERRQGSLGRHSGIEAGRHRRGSGVVVECTRR</sequence>
<evidence type="ECO:0000256" key="1">
    <source>
        <dbReference type="SAM" id="MobiDB-lite"/>
    </source>
</evidence>
<accession>A0ABD5CPR9</accession>
<comment type="caution">
    <text evidence="2">The sequence shown here is derived from an EMBL/GenBank/DDBJ whole genome shotgun (WGS) entry which is preliminary data.</text>
</comment>
<gene>
    <name evidence="2" type="ORF">QF025_006046</name>
</gene>
<name>A0ABD5CPR9_9BURK</name>
<dbReference type="Proteomes" id="UP001245184">
    <property type="component" value="Unassembled WGS sequence"/>
</dbReference>
<proteinExistence type="predicted"/>
<dbReference type="AlphaFoldDB" id="A0ABD5CPR9"/>
<reference evidence="2 3" key="1">
    <citation type="submission" date="2023-08" db="EMBL/GenBank/DDBJ databases">
        <title>Genome sequencing of plant associated microbes to promote plant fitness in Sorghum bicolor and Oryza sativa.</title>
        <authorList>
            <person name="Coleman-Derr D."/>
        </authorList>
    </citation>
    <scope>NUCLEOTIDE SEQUENCE [LARGE SCALE GENOMIC DNA]</scope>
    <source>
        <strain evidence="2 3">SLBN-33</strain>
    </source>
</reference>
<evidence type="ECO:0000313" key="2">
    <source>
        <dbReference type="EMBL" id="MDR6207326.1"/>
    </source>
</evidence>
<organism evidence="2 3">
    <name type="scientific">Paraburkholderia graminis</name>
    <dbReference type="NCBI Taxonomy" id="60548"/>
    <lineage>
        <taxon>Bacteria</taxon>
        <taxon>Pseudomonadati</taxon>
        <taxon>Pseudomonadota</taxon>
        <taxon>Betaproteobacteria</taxon>
        <taxon>Burkholderiales</taxon>
        <taxon>Burkholderiaceae</taxon>
        <taxon>Paraburkholderia</taxon>
    </lineage>
</organism>
<evidence type="ECO:0000313" key="3">
    <source>
        <dbReference type="Proteomes" id="UP001245184"/>
    </source>
</evidence>